<comment type="caution">
    <text evidence="7">The sequence shown here is derived from an EMBL/GenBank/DDBJ whole genome shotgun (WGS) entry which is preliminary data.</text>
</comment>
<evidence type="ECO:0000256" key="4">
    <source>
        <dbReference type="ARBA" id="ARBA00032976"/>
    </source>
</evidence>
<protein>
    <recommendedName>
        <fullName evidence="3">Chitooligosaccharide deacetylase</fullName>
    </recommendedName>
    <alternativeName>
        <fullName evidence="4">Nodulation protein B</fullName>
    </alternativeName>
</protein>
<keyword evidence="8" id="KW-1185">Reference proteome</keyword>
<evidence type="ECO:0000256" key="2">
    <source>
        <dbReference type="ARBA" id="ARBA00010973"/>
    </source>
</evidence>
<dbReference type="SUPFAM" id="SSF88713">
    <property type="entry name" value="Glycoside hydrolase/deacetylase"/>
    <property type="match status" value="1"/>
</dbReference>
<gene>
    <name evidence="7" type="ORF">VSX56_15600</name>
</gene>
<comment type="function">
    <text evidence="1">Is involved in generating a small heat-stable compound (Nod), an acylated oligomer of N-acetylglucosamine, that stimulates mitosis in various plant protoplasts.</text>
</comment>
<accession>A0ABV1SJW7</accession>
<feature type="domain" description="NodB homology" evidence="6">
    <location>
        <begin position="69"/>
        <end position="284"/>
    </location>
</feature>
<comment type="similarity">
    <text evidence="2">Belongs to the polysaccharide deacetylase family.</text>
</comment>
<dbReference type="InterPro" id="IPR011330">
    <property type="entry name" value="Glyco_hydro/deAcase_b/a-brl"/>
</dbReference>
<evidence type="ECO:0000256" key="3">
    <source>
        <dbReference type="ARBA" id="ARBA00020071"/>
    </source>
</evidence>
<evidence type="ECO:0000313" key="8">
    <source>
        <dbReference type="Proteomes" id="UP001438953"/>
    </source>
</evidence>
<feature type="region of interest" description="Disordered" evidence="5">
    <location>
        <begin position="40"/>
        <end position="65"/>
    </location>
</feature>
<reference evidence="7 8" key="1">
    <citation type="submission" date="2024-06" db="EMBL/GenBank/DDBJ databases">
        <title>Thioclava kandeliae sp. nov. from a rhizosphere soil sample of Kandelia candel in a mangrove.</title>
        <authorList>
            <person name="Mu T."/>
        </authorList>
    </citation>
    <scope>NUCLEOTIDE SEQUENCE [LARGE SCALE GENOMIC DNA]</scope>
    <source>
        <strain evidence="7 8">CPCC 100088</strain>
    </source>
</reference>
<dbReference type="PANTHER" id="PTHR43123">
    <property type="entry name" value="POLYSACCHARIDE DEACETYLASE-RELATED"/>
    <property type="match status" value="1"/>
</dbReference>
<evidence type="ECO:0000256" key="5">
    <source>
        <dbReference type="SAM" id="MobiDB-lite"/>
    </source>
</evidence>
<dbReference type="Pfam" id="PF01522">
    <property type="entry name" value="Polysacc_deac_1"/>
    <property type="match status" value="1"/>
</dbReference>
<evidence type="ECO:0000256" key="1">
    <source>
        <dbReference type="ARBA" id="ARBA00003236"/>
    </source>
</evidence>
<dbReference type="Proteomes" id="UP001438953">
    <property type="component" value="Unassembled WGS sequence"/>
</dbReference>
<sequence>MTDNSHLERDFRGYAGALPQAQWPNGARLALNFVINIEEGSEPSVPDGDEATEQGLTEAGGDPMPGRNLAAETMFEYGSRIGFWRIAKMFAERGLPATAMACGLALERNPEITEWIRQSEFDVCAHGWRWEHHRKLSREDEAARIARTVDCFKRLLGAPPEGWYCRYGPSLNTRALLVEHGGFLYDSDAYNDELPYWTRVDGKDHLVLPYSLATNDAKFMRGGIATAQDFFEYLRDSVEFLCAEEEPRMLSVGLHLRVAGHPGRALGLRRFLDWVKERDDVWICRRSDIAHHWAKTHPPAKA</sequence>
<dbReference type="PANTHER" id="PTHR43123:SF4">
    <property type="entry name" value="POLYSACCHARIDE DEACETYLASE"/>
    <property type="match status" value="1"/>
</dbReference>
<organism evidence="7 8">
    <name type="scientific">Thioclava kandeliae</name>
    <dbReference type="NCBI Taxonomy" id="3070818"/>
    <lineage>
        <taxon>Bacteria</taxon>
        <taxon>Pseudomonadati</taxon>
        <taxon>Pseudomonadota</taxon>
        <taxon>Alphaproteobacteria</taxon>
        <taxon>Rhodobacterales</taxon>
        <taxon>Paracoccaceae</taxon>
        <taxon>Thioclava</taxon>
    </lineage>
</organism>
<dbReference type="EMBL" id="JAYWLC010000016">
    <property type="protein sequence ID" value="MER5173194.1"/>
    <property type="molecule type" value="Genomic_DNA"/>
</dbReference>
<proteinExistence type="inferred from homology"/>
<dbReference type="PROSITE" id="PS51677">
    <property type="entry name" value="NODB"/>
    <property type="match status" value="1"/>
</dbReference>
<dbReference type="RefSeq" id="WP_339114952.1">
    <property type="nucleotide sequence ID" value="NZ_JAYWLC010000016.1"/>
</dbReference>
<evidence type="ECO:0000259" key="6">
    <source>
        <dbReference type="PROSITE" id="PS51677"/>
    </source>
</evidence>
<evidence type="ECO:0000313" key="7">
    <source>
        <dbReference type="EMBL" id="MER5173194.1"/>
    </source>
</evidence>
<dbReference type="Gene3D" id="3.20.20.370">
    <property type="entry name" value="Glycoside hydrolase/deacetylase"/>
    <property type="match status" value="1"/>
</dbReference>
<name>A0ABV1SJW7_9RHOB</name>
<dbReference type="InterPro" id="IPR002509">
    <property type="entry name" value="NODB_dom"/>
</dbReference>